<accession>A0AAW2UZQ7</accession>
<evidence type="ECO:0000259" key="1">
    <source>
        <dbReference type="Pfam" id="PF00004"/>
    </source>
</evidence>
<name>A0AAW2UZQ7_9LAMI</name>
<dbReference type="AlphaFoldDB" id="A0AAW2UZQ7"/>
<proteinExistence type="predicted"/>
<dbReference type="GO" id="GO:0005524">
    <property type="term" value="F:ATP binding"/>
    <property type="evidence" value="ECO:0007669"/>
    <property type="project" value="InterPro"/>
</dbReference>
<gene>
    <name evidence="2" type="ORF">Slati_3301300</name>
</gene>
<dbReference type="InterPro" id="IPR050747">
    <property type="entry name" value="Mitochondrial_chaperone_BCS1"/>
</dbReference>
<dbReference type="InterPro" id="IPR003959">
    <property type="entry name" value="ATPase_AAA_core"/>
</dbReference>
<dbReference type="GO" id="GO:0016887">
    <property type="term" value="F:ATP hydrolysis activity"/>
    <property type="evidence" value="ECO:0007669"/>
    <property type="project" value="InterPro"/>
</dbReference>
<dbReference type="InterPro" id="IPR027417">
    <property type="entry name" value="P-loop_NTPase"/>
</dbReference>
<reference evidence="2" key="1">
    <citation type="submission" date="2020-06" db="EMBL/GenBank/DDBJ databases">
        <authorList>
            <person name="Li T."/>
            <person name="Hu X."/>
            <person name="Zhang T."/>
            <person name="Song X."/>
            <person name="Zhang H."/>
            <person name="Dai N."/>
            <person name="Sheng W."/>
            <person name="Hou X."/>
            <person name="Wei L."/>
        </authorList>
    </citation>
    <scope>NUCLEOTIDE SEQUENCE</scope>
    <source>
        <strain evidence="2">KEN1</strain>
        <tissue evidence="2">Leaf</tissue>
    </source>
</reference>
<dbReference type="Gene3D" id="3.40.50.300">
    <property type="entry name" value="P-loop containing nucleotide triphosphate hydrolases"/>
    <property type="match status" value="1"/>
</dbReference>
<evidence type="ECO:0000313" key="2">
    <source>
        <dbReference type="EMBL" id="KAL0422784.1"/>
    </source>
</evidence>
<comment type="caution">
    <text evidence="2">The sequence shown here is derived from an EMBL/GenBank/DDBJ whole genome shotgun (WGS) entry which is preliminary data.</text>
</comment>
<dbReference type="Pfam" id="PF00004">
    <property type="entry name" value="AAA"/>
    <property type="match status" value="1"/>
</dbReference>
<feature type="domain" description="ATPase AAA-type core" evidence="1">
    <location>
        <begin position="58"/>
        <end position="122"/>
    </location>
</feature>
<dbReference type="PANTHER" id="PTHR23070">
    <property type="entry name" value="BCS1 AAA-TYPE ATPASE"/>
    <property type="match status" value="1"/>
</dbReference>
<organism evidence="2">
    <name type="scientific">Sesamum latifolium</name>
    <dbReference type="NCBI Taxonomy" id="2727402"/>
    <lineage>
        <taxon>Eukaryota</taxon>
        <taxon>Viridiplantae</taxon>
        <taxon>Streptophyta</taxon>
        <taxon>Embryophyta</taxon>
        <taxon>Tracheophyta</taxon>
        <taxon>Spermatophyta</taxon>
        <taxon>Magnoliopsida</taxon>
        <taxon>eudicotyledons</taxon>
        <taxon>Gunneridae</taxon>
        <taxon>Pentapetalae</taxon>
        <taxon>asterids</taxon>
        <taxon>lamiids</taxon>
        <taxon>Lamiales</taxon>
        <taxon>Pedaliaceae</taxon>
        <taxon>Sesamum</taxon>
    </lineage>
</organism>
<sequence length="177" mass="20322">MHGLRGNPWQAVNLDHPANFGTLAMDEEIKKTIIDDLDRFLKRKEFYRKVGKAWKRGYLLFGPPGTGKSSLIAAMANYLNFDVYDLELTDLRCNSDLRRLLISTANRSILVVEDIDASIDLSDRKKASSNQSPPVIHQNQGPKANYLVRASEFHGWVVVKLWRRADHYFHDEPQRKA</sequence>
<dbReference type="SUPFAM" id="SSF52540">
    <property type="entry name" value="P-loop containing nucleoside triphosphate hydrolases"/>
    <property type="match status" value="1"/>
</dbReference>
<protein>
    <submittedName>
        <fullName evidence="2">Protein HYPER-SENSITIVITY-RELATED 4</fullName>
    </submittedName>
</protein>
<reference evidence="2" key="2">
    <citation type="journal article" date="2024" name="Plant">
        <title>Genomic evolution and insights into agronomic trait innovations of Sesamum species.</title>
        <authorList>
            <person name="Miao H."/>
            <person name="Wang L."/>
            <person name="Qu L."/>
            <person name="Liu H."/>
            <person name="Sun Y."/>
            <person name="Le M."/>
            <person name="Wang Q."/>
            <person name="Wei S."/>
            <person name="Zheng Y."/>
            <person name="Lin W."/>
            <person name="Duan Y."/>
            <person name="Cao H."/>
            <person name="Xiong S."/>
            <person name="Wang X."/>
            <person name="Wei L."/>
            <person name="Li C."/>
            <person name="Ma Q."/>
            <person name="Ju M."/>
            <person name="Zhao R."/>
            <person name="Li G."/>
            <person name="Mu C."/>
            <person name="Tian Q."/>
            <person name="Mei H."/>
            <person name="Zhang T."/>
            <person name="Gao T."/>
            <person name="Zhang H."/>
        </authorList>
    </citation>
    <scope>NUCLEOTIDE SEQUENCE</scope>
    <source>
        <strain evidence="2">KEN1</strain>
    </source>
</reference>
<dbReference type="EMBL" id="JACGWN010000011">
    <property type="protein sequence ID" value="KAL0422784.1"/>
    <property type="molecule type" value="Genomic_DNA"/>
</dbReference>